<keyword evidence="4" id="KW-1185">Reference proteome</keyword>
<evidence type="ECO:0000256" key="2">
    <source>
        <dbReference type="SAM" id="SignalP"/>
    </source>
</evidence>
<feature type="chain" id="PRO_5046418860" evidence="2">
    <location>
        <begin position="22"/>
        <end position="499"/>
    </location>
</feature>
<gene>
    <name evidence="3" type="ORF">SBA_ch1_20050</name>
</gene>
<dbReference type="Proteomes" id="UP001059971">
    <property type="component" value="Chromosome 1"/>
</dbReference>
<dbReference type="SUPFAM" id="SSF56935">
    <property type="entry name" value="Porins"/>
    <property type="match status" value="1"/>
</dbReference>
<dbReference type="InterPro" id="IPR010870">
    <property type="entry name" value="Porin_O/P"/>
</dbReference>
<dbReference type="Pfam" id="PF07396">
    <property type="entry name" value="Porin_O_P"/>
    <property type="match status" value="1"/>
</dbReference>
<protein>
    <submittedName>
        <fullName evidence="3">Porin</fullName>
    </submittedName>
</protein>
<feature type="signal peptide" evidence="2">
    <location>
        <begin position="1"/>
        <end position="21"/>
    </location>
</feature>
<dbReference type="Gene3D" id="2.40.160.10">
    <property type="entry name" value="Porin"/>
    <property type="match status" value="1"/>
</dbReference>
<dbReference type="RefSeq" id="WP_261934324.1">
    <property type="nucleotide sequence ID" value="NZ_AP018817.1"/>
</dbReference>
<name>A0ABN5WCP3_9SPHN</name>
<organism evidence="3 4">
    <name type="scientific">Sphingomonas bisphenolicum</name>
    <dbReference type="NCBI Taxonomy" id="296544"/>
    <lineage>
        <taxon>Bacteria</taxon>
        <taxon>Pseudomonadati</taxon>
        <taxon>Pseudomonadota</taxon>
        <taxon>Alphaproteobacteria</taxon>
        <taxon>Sphingomonadales</taxon>
        <taxon>Sphingomonadaceae</taxon>
        <taxon>Sphingomonas</taxon>
    </lineage>
</organism>
<dbReference type="InterPro" id="IPR023614">
    <property type="entry name" value="Porin_dom_sf"/>
</dbReference>
<proteinExistence type="predicted"/>
<evidence type="ECO:0000313" key="3">
    <source>
        <dbReference type="EMBL" id="BBF69805.1"/>
    </source>
</evidence>
<dbReference type="EMBL" id="AP018817">
    <property type="protein sequence ID" value="BBF69805.1"/>
    <property type="molecule type" value="Genomic_DNA"/>
</dbReference>
<sequence>MSLHKAATAALLLLPAIPAAAQTTPASMEQLVRDQAAALAAQQARIDALERRLAALEPVVQHTASTAAEVAKAKPVVETRLDRLERLRALPAGNAALRPASDPLTAPSPSQAANEPDETFDWAKGLPQITSADGRSAMRLRGRMLFDTTTSFGSGFDRRNITGTKARAIRLGVEGKLGDMIGYQVEFDLTDNQAALRGAYLSFTKKWGANTYELSLGNRLTDRSMEGASSSDSQPFLERNATALATAPRKGSFGLGAMARVYGKTWHAAVQLDGNEASTNGSFDDSTTLTGRVHWNPWRNKDAIVHLGAWGYREDFSSGLASIPLSTRIGGRFNELITIQASNLLSPDHGEAFGLELGGVYKSFWMFGEYGERDVWARESAGGRQVGVRAGSIGTGYYLTGEKPPYVARGGVWSKPRVLNPVTDGGWGALEIAARYDRVSYSGLLGGDGYSTTLGLNWYLLDWVRLTPNWIHWRTENRAGAYAGTDTGDTLVGRVAVSF</sequence>
<reference evidence="3" key="1">
    <citation type="submission" date="2018-07" db="EMBL/GenBank/DDBJ databases">
        <title>Complete genome sequence of Sphingomonas bisphenolicum strain AO1, a bisphenol A degradative bacterium isolated from Japanese farm field.</title>
        <authorList>
            <person name="Murakami M."/>
            <person name="Koh M."/>
            <person name="Koba S."/>
            <person name="Matsumura Y."/>
        </authorList>
    </citation>
    <scope>NUCLEOTIDE SEQUENCE</scope>
    <source>
        <strain evidence="3">AO1</strain>
    </source>
</reference>
<accession>A0ABN5WCP3</accession>
<keyword evidence="2" id="KW-0732">Signal</keyword>
<feature type="region of interest" description="Disordered" evidence="1">
    <location>
        <begin position="95"/>
        <end position="118"/>
    </location>
</feature>
<evidence type="ECO:0000256" key="1">
    <source>
        <dbReference type="SAM" id="MobiDB-lite"/>
    </source>
</evidence>
<evidence type="ECO:0000313" key="4">
    <source>
        <dbReference type="Proteomes" id="UP001059971"/>
    </source>
</evidence>